<name>H6BPV4_EXODN</name>
<evidence type="ECO:0000313" key="3">
    <source>
        <dbReference type="Proteomes" id="UP000007304"/>
    </source>
</evidence>
<dbReference type="GeneID" id="20307262"/>
<dbReference type="AlphaFoldDB" id="H6BPV4"/>
<keyword evidence="3" id="KW-1185">Reference proteome</keyword>
<feature type="compositionally biased region" description="Acidic residues" evidence="1">
    <location>
        <begin position="286"/>
        <end position="295"/>
    </location>
</feature>
<feature type="compositionally biased region" description="Low complexity" evidence="1">
    <location>
        <begin position="322"/>
        <end position="332"/>
    </location>
</feature>
<organism evidence="2 3">
    <name type="scientific">Exophiala dermatitidis (strain ATCC 34100 / CBS 525.76 / NIH/UT8656)</name>
    <name type="common">Black yeast</name>
    <name type="synonym">Wangiella dermatitidis</name>
    <dbReference type="NCBI Taxonomy" id="858893"/>
    <lineage>
        <taxon>Eukaryota</taxon>
        <taxon>Fungi</taxon>
        <taxon>Dikarya</taxon>
        <taxon>Ascomycota</taxon>
        <taxon>Pezizomycotina</taxon>
        <taxon>Eurotiomycetes</taxon>
        <taxon>Chaetothyriomycetidae</taxon>
        <taxon>Chaetothyriales</taxon>
        <taxon>Herpotrichiellaceae</taxon>
        <taxon>Exophiala</taxon>
    </lineage>
</organism>
<dbReference type="HOGENOM" id="CLU_737766_0_0_1"/>
<feature type="region of interest" description="Disordered" evidence="1">
    <location>
        <begin position="89"/>
        <end position="212"/>
    </location>
</feature>
<proteinExistence type="predicted"/>
<dbReference type="EMBL" id="JH226131">
    <property type="protein sequence ID" value="EHY54455.1"/>
    <property type="molecule type" value="Genomic_DNA"/>
</dbReference>
<gene>
    <name evidence="2" type="ORF">HMPREF1120_02623</name>
</gene>
<feature type="compositionally biased region" description="Basic residues" evidence="1">
    <location>
        <begin position="166"/>
        <end position="176"/>
    </location>
</feature>
<feature type="compositionally biased region" description="Low complexity" evidence="1">
    <location>
        <begin position="119"/>
        <end position="131"/>
    </location>
</feature>
<reference evidence="2" key="1">
    <citation type="submission" date="2011-07" db="EMBL/GenBank/DDBJ databases">
        <title>The Genome Sequence of Exophiala (Wangiella) dermatitidis NIH/UT8656.</title>
        <authorList>
            <consortium name="The Broad Institute Genome Sequencing Platform"/>
            <person name="Cuomo C."/>
            <person name="Wang Z."/>
            <person name="Hunicke-Smith S."/>
            <person name="Szanislo P.J."/>
            <person name="Earl A."/>
            <person name="Young S.K."/>
            <person name="Zeng Q."/>
            <person name="Gargeya S."/>
            <person name="Fitzgerald M."/>
            <person name="Haas B."/>
            <person name="Abouelleil A."/>
            <person name="Alvarado L."/>
            <person name="Arachchi H.M."/>
            <person name="Berlin A."/>
            <person name="Brown A."/>
            <person name="Chapman S.B."/>
            <person name="Chen Z."/>
            <person name="Dunbar C."/>
            <person name="Freedman E."/>
            <person name="Gearin G."/>
            <person name="Gellesch M."/>
            <person name="Goldberg J."/>
            <person name="Griggs A."/>
            <person name="Gujja S."/>
            <person name="Heiman D."/>
            <person name="Howarth C."/>
            <person name="Larson L."/>
            <person name="Lui A."/>
            <person name="MacDonald P.J.P."/>
            <person name="Montmayeur A."/>
            <person name="Murphy C."/>
            <person name="Neiman D."/>
            <person name="Pearson M."/>
            <person name="Priest M."/>
            <person name="Roberts A."/>
            <person name="Saif S."/>
            <person name="Shea T."/>
            <person name="Shenoy N."/>
            <person name="Sisk P."/>
            <person name="Stolte C."/>
            <person name="Sykes S."/>
            <person name="Wortman J."/>
            <person name="Nusbaum C."/>
            <person name="Birren B."/>
        </authorList>
    </citation>
    <scope>NUCLEOTIDE SEQUENCE</scope>
    <source>
        <strain evidence="2">NIH/UT8656</strain>
    </source>
</reference>
<feature type="region of interest" description="Disordered" evidence="1">
    <location>
        <begin position="233"/>
        <end position="375"/>
    </location>
</feature>
<feature type="compositionally biased region" description="Polar residues" evidence="1">
    <location>
        <begin position="345"/>
        <end position="368"/>
    </location>
</feature>
<dbReference type="VEuPathDB" id="FungiDB:HMPREF1120_02623"/>
<feature type="compositionally biased region" description="Basic and acidic residues" evidence="1">
    <location>
        <begin position="187"/>
        <end position="212"/>
    </location>
</feature>
<feature type="compositionally biased region" description="Low complexity" evidence="1">
    <location>
        <begin position="233"/>
        <end position="251"/>
    </location>
</feature>
<dbReference type="Proteomes" id="UP000007304">
    <property type="component" value="Unassembled WGS sequence"/>
</dbReference>
<protein>
    <submittedName>
        <fullName evidence="2">Uncharacterized protein</fullName>
    </submittedName>
</protein>
<accession>H6BPV4</accession>
<sequence>MPRFRLRSRFPWLVVRRRSGDADDDDSEADDRGLLASLSLPLRAVRRVRSFFSRRSNTSTTTDPFADPLPPTFNDRYEHHLRKYEAEAARTREKYSFDTEPLPLTPASKRRQQRRRKTSLFTNTSSPSSSTPWRTGGGHNANTDSPSGSGGGIKLSRLIPRTPKTPTRKGRGKGKNKNTDADDAEEEARREKRRQNVHDRIHGRYDPDNDDDHISLESWEEIWFNLGNDRPATTNANASASTAGPSGTTNADPERNNTGRNNNTNGDDDSGNDNIRTIERLASVDETQEPAEEEEPHTPRARQMPPRIEEEGEEKGEDVDADNTTTTNTTDAPTPPPTSPATVSGDDTTSQDEGQIQDFNANITTGPGQSWRKLV</sequence>
<feature type="compositionally biased region" description="Acidic residues" evidence="1">
    <location>
        <begin position="310"/>
        <end position="321"/>
    </location>
</feature>
<dbReference type="InParanoid" id="H6BPV4"/>
<evidence type="ECO:0000313" key="2">
    <source>
        <dbReference type="EMBL" id="EHY54455.1"/>
    </source>
</evidence>
<feature type="compositionally biased region" description="Basic residues" evidence="1">
    <location>
        <begin position="108"/>
        <end position="118"/>
    </location>
</feature>
<dbReference type="RefSeq" id="XP_009154916.1">
    <property type="nucleotide sequence ID" value="XM_009156668.1"/>
</dbReference>
<evidence type="ECO:0000256" key="1">
    <source>
        <dbReference type="SAM" id="MobiDB-lite"/>
    </source>
</evidence>